<comment type="caution">
    <text evidence="1">The sequence shown here is derived from an EMBL/GenBank/DDBJ whole genome shotgun (WGS) entry which is preliminary data.</text>
</comment>
<dbReference type="Proteomes" id="UP000265520">
    <property type="component" value="Unassembled WGS sequence"/>
</dbReference>
<keyword evidence="2" id="KW-1185">Reference proteome</keyword>
<evidence type="ECO:0000313" key="1">
    <source>
        <dbReference type="EMBL" id="MCI14829.1"/>
    </source>
</evidence>
<name>A0A392PTK4_9FABA</name>
<dbReference type="AlphaFoldDB" id="A0A392PTK4"/>
<protein>
    <submittedName>
        <fullName evidence="1">Uncharacterized protein</fullName>
    </submittedName>
</protein>
<sequence length="73" mass="7725">MAPNLVAPIGLITTAFSTTLCTRMSRFPTVLLSPRHPTITDAPIQEGIIDSSNHPPCSFSLNLVIPFSTGSTA</sequence>
<evidence type="ECO:0000313" key="2">
    <source>
        <dbReference type="Proteomes" id="UP000265520"/>
    </source>
</evidence>
<proteinExistence type="predicted"/>
<accession>A0A392PTK4</accession>
<reference evidence="1 2" key="1">
    <citation type="journal article" date="2018" name="Front. Plant Sci.">
        <title>Red Clover (Trifolium pratense) and Zigzag Clover (T. medium) - A Picture of Genomic Similarities and Differences.</title>
        <authorList>
            <person name="Dluhosova J."/>
            <person name="Istvanek J."/>
            <person name="Nedelnik J."/>
            <person name="Repkova J."/>
        </authorList>
    </citation>
    <scope>NUCLEOTIDE SEQUENCE [LARGE SCALE GENOMIC DNA]</scope>
    <source>
        <strain evidence="2">cv. 10/8</strain>
        <tissue evidence="1">Leaf</tissue>
    </source>
</reference>
<organism evidence="1 2">
    <name type="scientific">Trifolium medium</name>
    <dbReference type="NCBI Taxonomy" id="97028"/>
    <lineage>
        <taxon>Eukaryota</taxon>
        <taxon>Viridiplantae</taxon>
        <taxon>Streptophyta</taxon>
        <taxon>Embryophyta</taxon>
        <taxon>Tracheophyta</taxon>
        <taxon>Spermatophyta</taxon>
        <taxon>Magnoliopsida</taxon>
        <taxon>eudicotyledons</taxon>
        <taxon>Gunneridae</taxon>
        <taxon>Pentapetalae</taxon>
        <taxon>rosids</taxon>
        <taxon>fabids</taxon>
        <taxon>Fabales</taxon>
        <taxon>Fabaceae</taxon>
        <taxon>Papilionoideae</taxon>
        <taxon>50 kb inversion clade</taxon>
        <taxon>NPAAA clade</taxon>
        <taxon>Hologalegina</taxon>
        <taxon>IRL clade</taxon>
        <taxon>Trifolieae</taxon>
        <taxon>Trifolium</taxon>
    </lineage>
</organism>
<dbReference type="EMBL" id="LXQA010093955">
    <property type="protein sequence ID" value="MCI14829.1"/>
    <property type="molecule type" value="Genomic_DNA"/>
</dbReference>